<dbReference type="Proteomes" id="UP001556367">
    <property type="component" value="Unassembled WGS sequence"/>
</dbReference>
<accession>A0ABR3JAH1</accession>
<dbReference type="EMBL" id="JASNQZ010000010">
    <property type="protein sequence ID" value="KAL0952572.1"/>
    <property type="molecule type" value="Genomic_DNA"/>
</dbReference>
<keyword evidence="3" id="KW-1185">Reference proteome</keyword>
<feature type="compositionally biased region" description="Polar residues" evidence="1">
    <location>
        <begin position="101"/>
        <end position="121"/>
    </location>
</feature>
<gene>
    <name evidence="2" type="ORF">HGRIS_006828</name>
</gene>
<evidence type="ECO:0000313" key="3">
    <source>
        <dbReference type="Proteomes" id="UP001556367"/>
    </source>
</evidence>
<evidence type="ECO:0000313" key="2">
    <source>
        <dbReference type="EMBL" id="KAL0952572.1"/>
    </source>
</evidence>
<proteinExistence type="predicted"/>
<feature type="region of interest" description="Disordered" evidence="1">
    <location>
        <begin position="1"/>
        <end position="75"/>
    </location>
</feature>
<name>A0ABR3JAH1_9AGAR</name>
<feature type="region of interest" description="Disordered" evidence="1">
    <location>
        <begin position="101"/>
        <end position="123"/>
    </location>
</feature>
<evidence type="ECO:0000256" key="1">
    <source>
        <dbReference type="SAM" id="MobiDB-lite"/>
    </source>
</evidence>
<organism evidence="2 3">
    <name type="scientific">Hohenbuehelia grisea</name>
    <dbReference type="NCBI Taxonomy" id="104357"/>
    <lineage>
        <taxon>Eukaryota</taxon>
        <taxon>Fungi</taxon>
        <taxon>Dikarya</taxon>
        <taxon>Basidiomycota</taxon>
        <taxon>Agaricomycotina</taxon>
        <taxon>Agaricomycetes</taxon>
        <taxon>Agaricomycetidae</taxon>
        <taxon>Agaricales</taxon>
        <taxon>Pleurotineae</taxon>
        <taxon>Pleurotaceae</taxon>
        <taxon>Hohenbuehelia</taxon>
    </lineage>
</organism>
<protein>
    <submittedName>
        <fullName evidence="2">Uncharacterized protein</fullName>
    </submittedName>
</protein>
<feature type="compositionally biased region" description="Low complexity" evidence="1">
    <location>
        <begin position="55"/>
        <end position="72"/>
    </location>
</feature>
<comment type="caution">
    <text evidence="2">The sequence shown here is derived from an EMBL/GenBank/DDBJ whole genome shotgun (WGS) entry which is preliminary data.</text>
</comment>
<reference evidence="3" key="1">
    <citation type="submission" date="2024-06" db="EMBL/GenBank/DDBJ databases">
        <title>Multi-omics analyses provide insights into the biosynthesis of the anticancer antibiotic pleurotin in Hohenbuehelia grisea.</title>
        <authorList>
            <person name="Weaver J.A."/>
            <person name="Alberti F."/>
        </authorList>
    </citation>
    <scope>NUCLEOTIDE SEQUENCE [LARGE SCALE GENOMIC DNA]</scope>
    <source>
        <strain evidence="3">T-177</strain>
    </source>
</reference>
<sequence length="137" mass="14951">MPKSPYQNHSGRRCEGQPGTPESSDDQELSTHAPQAFKASLAKFRSSAAPHVPNIPSISMSPMSKRSSSRGSPQPWNSRWLLLCRHSELDKGFSPLTLQYQHSARASRRATPSQSNGNSPVMATLLPCHDRTAAVTV</sequence>